<keyword evidence="4" id="KW-1185">Reference proteome</keyword>
<evidence type="ECO:0000313" key="4">
    <source>
        <dbReference type="Proteomes" id="UP000596387"/>
    </source>
</evidence>
<protein>
    <recommendedName>
        <fullName evidence="5">Calcium-binding protein</fullName>
    </recommendedName>
</protein>
<dbReference type="PANTHER" id="PTHR38340:SF1">
    <property type="entry name" value="S-LAYER PROTEIN"/>
    <property type="match status" value="1"/>
</dbReference>
<dbReference type="Proteomes" id="UP000596387">
    <property type="component" value="Plasmid p-SCP3"/>
</dbReference>
<dbReference type="EMBL" id="CP047169">
    <property type="protein sequence ID" value="QRF68899.1"/>
    <property type="molecule type" value="Genomic_DNA"/>
</dbReference>
<geneLocation type="plasmid" evidence="3 4">
    <name>p-SCP3</name>
</geneLocation>
<evidence type="ECO:0000313" key="3">
    <source>
        <dbReference type="EMBL" id="QRF68899.1"/>
    </source>
</evidence>
<comment type="subcellular location">
    <subcellularLocation>
        <location evidence="1">Secreted</location>
    </subcellularLocation>
</comment>
<sequence>MADFTITGFSSVARSLVGSESGIITRDGELLVDGSDAIQATSGTNWATILGQVYAYGGGFAALDLDGSVAEVTIGRDGFLSAENPTGGVIDANLTTVFQLQNNGEIHSSNSDAVNVQDSDGGMNVDIRNAGTISAFNTRAIFVDAGTGDIDLTNSGTIMADSQTVNLTVTDLSGNIDFLNTGTITGASGSAVVLNGGTGLVTVINSGLLQGDDNVLTISGTGQTAIANSGSIISESDAIALSNGTDALVNTGIIQGGIRLGDGFDTFDTRGGVFNDTVYGGDGGDTYYLGANDVQISESFSHTGIDIVYSAASHVLASNVERLYLTDEGGVINGTGNASDNRIEGNNSANNLHGLDGADTIFGNQGQDTLAGGRGNDFLNGGSDGDVLLGGEGSDMADYSNSSGWVNVSLLTGFVGGGAGSDAIGDTFDSIENIQGSAFDDLLNGDNSANVLSGSGGNDNLRGRGGADNLIGGSGSDTADYADSAAFVNVSLLTGFTGGGAGSHAIGDTFSSIENLTGSQYADLLNGSNANNVLEGRQGADVIDGNGGSDTLSYASSGAFVNVSLLSGFAGGGAGSHAIGDTWTEMENLTGSRFDDLLNGDNNANVLTGGAGNDQLRGNNGVDTFVFADGFGNDTVLDFQDGSETFDFTLHEGVDNFADLSVSASGGDAVIADQAGNTITVTGAAGLIDATDFLF</sequence>
<dbReference type="PRINTS" id="PR00313">
    <property type="entry name" value="CABNDNGRPT"/>
</dbReference>
<dbReference type="Gene3D" id="2.150.10.10">
    <property type="entry name" value="Serralysin-like metalloprotease, C-terminal"/>
    <property type="match status" value="4"/>
</dbReference>
<dbReference type="InterPro" id="IPR050557">
    <property type="entry name" value="RTX_toxin/Mannuronan_C5-epim"/>
</dbReference>
<dbReference type="SUPFAM" id="SSF51120">
    <property type="entry name" value="beta-Roll"/>
    <property type="match status" value="3"/>
</dbReference>
<evidence type="ECO:0008006" key="5">
    <source>
        <dbReference type="Google" id="ProtNLM"/>
    </source>
</evidence>
<gene>
    <name evidence="3" type="ORF">GQA70_21245</name>
</gene>
<accession>A0ABX7FEI1</accession>
<dbReference type="InterPro" id="IPR001343">
    <property type="entry name" value="Hemolysn_Ca-bd"/>
</dbReference>
<dbReference type="PANTHER" id="PTHR38340">
    <property type="entry name" value="S-LAYER PROTEIN"/>
    <property type="match status" value="1"/>
</dbReference>
<dbReference type="Pfam" id="PF00353">
    <property type="entry name" value="HemolysinCabind"/>
    <property type="match status" value="5"/>
</dbReference>
<proteinExistence type="predicted"/>
<dbReference type="PROSITE" id="PS00330">
    <property type="entry name" value="HEMOLYSIN_CALCIUM"/>
    <property type="match status" value="3"/>
</dbReference>
<keyword evidence="2" id="KW-0964">Secreted</keyword>
<evidence type="ECO:0000256" key="1">
    <source>
        <dbReference type="ARBA" id="ARBA00004613"/>
    </source>
</evidence>
<dbReference type="InterPro" id="IPR018511">
    <property type="entry name" value="Hemolysin-typ_Ca-bd_CS"/>
</dbReference>
<organism evidence="3 4">
    <name type="scientific">Ponticoccus alexandrii</name>
    <dbReference type="NCBI Taxonomy" id="1943633"/>
    <lineage>
        <taxon>Bacteria</taxon>
        <taxon>Pseudomonadati</taxon>
        <taxon>Pseudomonadota</taxon>
        <taxon>Alphaproteobacteria</taxon>
        <taxon>Rhodobacterales</taxon>
        <taxon>Roseobacteraceae</taxon>
        <taxon>Ponticoccus</taxon>
    </lineage>
</organism>
<dbReference type="RefSeq" id="WP_023848003.1">
    <property type="nucleotide sequence ID" value="NZ_CP047169.1"/>
</dbReference>
<dbReference type="InterPro" id="IPR011049">
    <property type="entry name" value="Serralysin-like_metalloprot_C"/>
</dbReference>
<name>A0ABX7FEI1_9RHOB</name>
<reference evidence="3 4" key="1">
    <citation type="submission" date="2019-12" db="EMBL/GenBank/DDBJ databases">
        <title>Complete Genome Sequence of a Quorum-Sensing Bacterium,Rhodobacteraceae bacterium C31, Isolated from a marine microalgae symbiotic bacteria.</title>
        <authorList>
            <person name="Zhang Y."/>
        </authorList>
    </citation>
    <scope>NUCLEOTIDE SEQUENCE [LARGE SCALE GENOMIC DNA]</scope>
    <source>
        <strain evidence="3 4">C31</strain>
        <plasmid evidence="3 4">p-SCP3</plasmid>
    </source>
</reference>
<evidence type="ECO:0000256" key="2">
    <source>
        <dbReference type="ARBA" id="ARBA00022525"/>
    </source>
</evidence>
<keyword evidence="3" id="KW-0614">Plasmid</keyword>